<evidence type="ECO:0000256" key="4">
    <source>
        <dbReference type="RuleBase" id="RU362063"/>
    </source>
</evidence>
<dbReference type="PANTHER" id="PTHR36307:SF1">
    <property type="entry name" value="FLAGELLA BASAL BODY P-RING FORMATION PROTEIN FLGA"/>
    <property type="match status" value="1"/>
</dbReference>
<organism evidence="6 7">
    <name type="scientific">Roseovarius aquimarinus</name>
    <dbReference type="NCBI Taxonomy" id="1229156"/>
    <lineage>
        <taxon>Bacteria</taxon>
        <taxon>Pseudomonadati</taxon>
        <taxon>Pseudomonadota</taxon>
        <taxon>Alphaproteobacteria</taxon>
        <taxon>Rhodobacterales</taxon>
        <taxon>Roseobacteraceae</taxon>
        <taxon>Roseovarius</taxon>
    </lineage>
</organism>
<keyword evidence="2 4" id="KW-0732">Signal</keyword>
<dbReference type="RefSeq" id="WP_377167915.1">
    <property type="nucleotide sequence ID" value="NZ_JBHTJC010000001.1"/>
</dbReference>
<accession>A0ABW7I583</accession>
<dbReference type="PANTHER" id="PTHR36307">
    <property type="entry name" value="FLAGELLA BASAL BODY P-RING FORMATION PROTEIN FLGA"/>
    <property type="match status" value="1"/>
</dbReference>
<feature type="signal peptide" evidence="4">
    <location>
        <begin position="1"/>
        <end position="18"/>
    </location>
</feature>
<dbReference type="InterPro" id="IPR039246">
    <property type="entry name" value="Flagellar_FlgA"/>
</dbReference>
<dbReference type="InterPro" id="IPR013974">
    <property type="entry name" value="SAF"/>
</dbReference>
<dbReference type="Proteomes" id="UP001607157">
    <property type="component" value="Unassembled WGS sequence"/>
</dbReference>
<comment type="subcellular location">
    <subcellularLocation>
        <location evidence="1 4">Periplasm</location>
    </subcellularLocation>
</comment>
<comment type="similarity">
    <text evidence="4">Belongs to the FlgA family.</text>
</comment>
<dbReference type="SMART" id="SM00858">
    <property type="entry name" value="SAF"/>
    <property type="match status" value="1"/>
</dbReference>
<dbReference type="Pfam" id="PF13144">
    <property type="entry name" value="ChapFlgA"/>
    <property type="match status" value="1"/>
</dbReference>
<comment type="function">
    <text evidence="4">Involved in the assembly process of the P-ring formation. It may associate with FlgF on the rod constituting a structure essential for the P-ring assembly or may act as a modulator protein for the P-ring assembly.</text>
</comment>
<evidence type="ECO:0000313" key="7">
    <source>
        <dbReference type="Proteomes" id="UP001607157"/>
    </source>
</evidence>
<keyword evidence="3 4" id="KW-0574">Periplasm</keyword>
<evidence type="ECO:0000256" key="1">
    <source>
        <dbReference type="ARBA" id="ARBA00004418"/>
    </source>
</evidence>
<evidence type="ECO:0000256" key="3">
    <source>
        <dbReference type="ARBA" id="ARBA00022764"/>
    </source>
</evidence>
<reference evidence="6 7" key="1">
    <citation type="submission" date="2024-10" db="EMBL/GenBank/DDBJ databases">
        <authorList>
            <person name="Yang X.-N."/>
        </authorList>
    </citation>
    <scope>NUCLEOTIDE SEQUENCE [LARGE SCALE GENOMIC DNA]</scope>
    <source>
        <strain evidence="6 7">CAU 1059</strain>
    </source>
</reference>
<keyword evidence="6" id="KW-0282">Flagellum</keyword>
<evidence type="ECO:0000259" key="5">
    <source>
        <dbReference type="SMART" id="SM00858"/>
    </source>
</evidence>
<keyword evidence="7" id="KW-1185">Reference proteome</keyword>
<comment type="caution">
    <text evidence="6">The sequence shown here is derived from an EMBL/GenBank/DDBJ whole genome shotgun (WGS) entry which is preliminary data.</text>
</comment>
<dbReference type="NCBIfam" id="TIGR03170">
    <property type="entry name" value="flgA_cterm"/>
    <property type="match status" value="1"/>
</dbReference>
<dbReference type="CDD" id="cd11614">
    <property type="entry name" value="SAF_CpaB_FlgA_like"/>
    <property type="match status" value="1"/>
</dbReference>
<proteinExistence type="inferred from homology"/>
<dbReference type="Gene3D" id="2.30.30.760">
    <property type="match status" value="1"/>
</dbReference>
<gene>
    <name evidence="6" type="primary">flgA</name>
    <name evidence="6" type="ORF">ACGRVM_05405</name>
</gene>
<feature type="chain" id="PRO_5044952912" description="Flagella basal body P-ring formation protein FlgA" evidence="4">
    <location>
        <begin position="19"/>
        <end position="230"/>
    </location>
</feature>
<keyword evidence="4" id="KW-1005">Bacterial flagellum biogenesis</keyword>
<dbReference type="InterPro" id="IPR017585">
    <property type="entry name" value="SAF_FlgA"/>
</dbReference>
<evidence type="ECO:0000256" key="2">
    <source>
        <dbReference type="ARBA" id="ARBA00022729"/>
    </source>
</evidence>
<feature type="domain" description="SAF" evidence="5">
    <location>
        <begin position="103"/>
        <end position="164"/>
    </location>
</feature>
<keyword evidence="6" id="KW-0969">Cilium</keyword>
<name>A0ABW7I583_9RHOB</name>
<evidence type="ECO:0000313" key="6">
    <source>
        <dbReference type="EMBL" id="MFH0253316.1"/>
    </source>
</evidence>
<dbReference type="EMBL" id="JBIHMM010000001">
    <property type="protein sequence ID" value="MFH0253316.1"/>
    <property type="molecule type" value="Genomic_DNA"/>
</dbReference>
<dbReference type="Gene3D" id="3.90.1210.10">
    <property type="entry name" value="Antifreeze-like/N-acetylneuraminic acid synthase C-terminal domain"/>
    <property type="match status" value="1"/>
</dbReference>
<protein>
    <recommendedName>
        <fullName evidence="4">Flagella basal body P-ring formation protein FlgA</fullName>
    </recommendedName>
</protein>
<keyword evidence="6" id="KW-0966">Cell projection</keyword>
<sequence>MRRALVALLAALALPAHGAPVTGEDARAAIREATEAAGVSGVPVLSSNRGFPPCAGALDATPMAGDWRAVRLGCAGAWSRVIRLDGAPGAVRAATPGAAQPDTRALILARSLARGTILAPGDLVLGEVPAAGQGDLLRDPAEAVGRRLRSNLGAGQALLPRHLEHDWAVTAGAPVTIVARHGAASIEAAGIALENGQIGQEIRAENANSGEIVHVRVAGPNKVAVRPNIR</sequence>